<dbReference type="PANTHER" id="PTHR31118">
    <property type="entry name" value="CYCLASE-LIKE PROTEIN 2"/>
    <property type="match status" value="1"/>
</dbReference>
<dbReference type="Proteomes" id="UP000030661">
    <property type="component" value="Unassembled WGS sequence"/>
</dbReference>
<organism evidence="1 2">
    <name type="scientific">Vecturithrix granuli</name>
    <dbReference type="NCBI Taxonomy" id="1499967"/>
    <lineage>
        <taxon>Bacteria</taxon>
        <taxon>Candidatus Moduliflexota</taxon>
        <taxon>Candidatus Vecturitrichia</taxon>
        <taxon>Candidatus Vecturitrichales</taxon>
        <taxon>Candidatus Vecturitrichaceae</taxon>
        <taxon>Candidatus Vecturithrix</taxon>
    </lineage>
</organism>
<evidence type="ECO:0000313" key="2">
    <source>
        <dbReference type="Proteomes" id="UP000030661"/>
    </source>
</evidence>
<gene>
    <name evidence="1" type="ORF">U27_01156</name>
</gene>
<accession>A0A081C9K1</accession>
<dbReference type="GO" id="GO:0019441">
    <property type="term" value="P:L-tryptophan catabolic process to kynurenine"/>
    <property type="evidence" value="ECO:0007669"/>
    <property type="project" value="InterPro"/>
</dbReference>
<proteinExistence type="predicted"/>
<evidence type="ECO:0000313" key="1">
    <source>
        <dbReference type="EMBL" id="GAK61256.1"/>
    </source>
</evidence>
<reference evidence="1 2" key="1">
    <citation type="journal article" date="2015" name="PeerJ">
        <title>First genomic representation of candidate bacterial phylum KSB3 points to enhanced environmental sensing as a trigger of wastewater bulking.</title>
        <authorList>
            <person name="Sekiguchi Y."/>
            <person name="Ohashi A."/>
            <person name="Parks D.H."/>
            <person name="Yamauchi T."/>
            <person name="Tyson G.W."/>
            <person name="Hugenholtz P."/>
        </authorList>
    </citation>
    <scope>NUCLEOTIDE SEQUENCE [LARGE SCALE GENOMIC DNA]</scope>
</reference>
<dbReference type="PANTHER" id="PTHR31118:SF32">
    <property type="entry name" value="KYNURENINE FORMAMIDASE"/>
    <property type="match status" value="1"/>
</dbReference>
<dbReference type="EMBL" id="DF820478">
    <property type="protein sequence ID" value="GAK61256.1"/>
    <property type="molecule type" value="Genomic_DNA"/>
</dbReference>
<dbReference type="Pfam" id="PF04199">
    <property type="entry name" value="Cyclase"/>
    <property type="match status" value="1"/>
</dbReference>
<dbReference type="eggNOG" id="COG1878">
    <property type="taxonomic scope" value="Bacteria"/>
</dbReference>
<sequence>MHIEEFLKFMGDVKMYDLTQRLSIHTPPWPSYMPLQIQYFKRIAGAHMGQGANGQIIKTSNHVGTHMDGEIHFYPNGRTIGDTPLDFWVGPGVVVDISQDVGDYDLYTPEMLMKNVEIKEGDILIINTGYHRYAWDQQEADEIRYFVKHPGPGPKFDEWALDMKIKWIGVDCGSADHPMNTIIAQWHPKLFKQAEQKLIEKYGVKDWEEMFPTEEYYQIMHLKLFPKGLIHAENVGGDIEKLSNQRVWIGCFPLRGIELESSMCRIIALAPPDGK</sequence>
<dbReference type="InterPro" id="IPR037175">
    <property type="entry name" value="KFase_sf"/>
</dbReference>
<dbReference type="Gene3D" id="3.50.30.50">
    <property type="entry name" value="Putative cyclase"/>
    <property type="match status" value="1"/>
</dbReference>
<dbReference type="SUPFAM" id="SSF102198">
    <property type="entry name" value="Putative cyclase"/>
    <property type="match status" value="1"/>
</dbReference>
<protein>
    <submittedName>
        <fullName evidence="1">Putative cyclase</fullName>
    </submittedName>
</protein>
<dbReference type="HOGENOM" id="CLU_030671_3_0_0"/>
<keyword evidence="2" id="KW-1185">Reference proteome</keyword>
<dbReference type="AlphaFoldDB" id="A0A081C9K1"/>
<dbReference type="GO" id="GO:0004061">
    <property type="term" value="F:arylformamidase activity"/>
    <property type="evidence" value="ECO:0007669"/>
    <property type="project" value="InterPro"/>
</dbReference>
<name>A0A081C9K1_VECG1</name>
<dbReference type="STRING" id="1499967.U27_01156"/>
<dbReference type="InterPro" id="IPR007325">
    <property type="entry name" value="KFase/CYL"/>
</dbReference>